<dbReference type="InterPro" id="IPR050832">
    <property type="entry name" value="Bact_Acetyltransf"/>
</dbReference>
<organism evidence="4 5">
    <name type="scientific">Uliginosibacterium paludis</name>
    <dbReference type="NCBI Taxonomy" id="1615952"/>
    <lineage>
        <taxon>Bacteria</taxon>
        <taxon>Pseudomonadati</taxon>
        <taxon>Pseudomonadota</taxon>
        <taxon>Betaproteobacteria</taxon>
        <taxon>Rhodocyclales</taxon>
        <taxon>Zoogloeaceae</taxon>
        <taxon>Uliginosibacterium</taxon>
    </lineage>
</organism>
<name>A0ABV2CS65_9RHOO</name>
<reference evidence="4 5" key="1">
    <citation type="submission" date="2024-07" db="EMBL/GenBank/DDBJ databases">
        <title>Uliginosibacterium paludis KCTC:42655.</title>
        <authorList>
            <person name="Kim M.K."/>
        </authorList>
    </citation>
    <scope>NUCLEOTIDE SEQUENCE [LARGE SCALE GENOMIC DNA]</scope>
    <source>
        <strain evidence="4 5">KCTC 42655</strain>
    </source>
</reference>
<dbReference type="Gene3D" id="3.40.630.30">
    <property type="match status" value="1"/>
</dbReference>
<dbReference type="SUPFAM" id="SSF55729">
    <property type="entry name" value="Acyl-CoA N-acyltransferases (Nat)"/>
    <property type="match status" value="1"/>
</dbReference>
<protein>
    <submittedName>
        <fullName evidence="4">GNAT family N-acetyltransferase</fullName>
        <ecNumber evidence="4">2.3.1.-</ecNumber>
    </submittedName>
</protein>
<keyword evidence="5" id="KW-1185">Reference proteome</keyword>
<evidence type="ECO:0000256" key="2">
    <source>
        <dbReference type="ARBA" id="ARBA00023315"/>
    </source>
</evidence>
<dbReference type="InterPro" id="IPR016181">
    <property type="entry name" value="Acyl_CoA_acyltransferase"/>
</dbReference>
<keyword evidence="2 4" id="KW-0012">Acyltransferase</keyword>
<dbReference type="PANTHER" id="PTHR43877:SF2">
    <property type="entry name" value="AMINOALKYLPHOSPHONATE N-ACETYLTRANSFERASE-RELATED"/>
    <property type="match status" value="1"/>
</dbReference>
<accession>A0ABV2CS65</accession>
<feature type="domain" description="N-acetyltransferase" evidence="3">
    <location>
        <begin position="3"/>
        <end position="148"/>
    </location>
</feature>
<proteinExistence type="predicted"/>
<dbReference type="PANTHER" id="PTHR43877">
    <property type="entry name" value="AMINOALKYLPHOSPHONATE N-ACETYLTRANSFERASE-RELATED-RELATED"/>
    <property type="match status" value="1"/>
</dbReference>
<dbReference type="Proteomes" id="UP001548590">
    <property type="component" value="Unassembled WGS sequence"/>
</dbReference>
<evidence type="ECO:0000256" key="1">
    <source>
        <dbReference type="ARBA" id="ARBA00022679"/>
    </source>
</evidence>
<dbReference type="CDD" id="cd04301">
    <property type="entry name" value="NAT_SF"/>
    <property type="match status" value="1"/>
</dbReference>
<dbReference type="GO" id="GO:0016746">
    <property type="term" value="F:acyltransferase activity"/>
    <property type="evidence" value="ECO:0007669"/>
    <property type="project" value="UniProtKB-KW"/>
</dbReference>
<evidence type="ECO:0000313" key="4">
    <source>
        <dbReference type="EMBL" id="MET1490754.1"/>
    </source>
</evidence>
<sequence>MSLFIRVLTDADLPDLLALYRELHPADGATEENVARQVWQQIQATPGLTLLGGFAGEQLAASCMLVLVPNLTRGARPFGLIENVVTSDAFRRRGYGRTLLQHATLLAREAGCYKLMLQTGRLDAATFAFYEACGFSRHAKQAFLMRLE</sequence>
<dbReference type="EMBL" id="JBEWLZ010000007">
    <property type="protein sequence ID" value="MET1490754.1"/>
    <property type="molecule type" value="Genomic_DNA"/>
</dbReference>
<dbReference type="EC" id="2.3.1.-" evidence="4"/>
<evidence type="ECO:0000313" key="5">
    <source>
        <dbReference type="Proteomes" id="UP001548590"/>
    </source>
</evidence>
<dbReference type="PROSITE" id="PS51186">
    <property type="entry name" value="GNAT"/>
    <property type="match status" value="1"/>
</dbReference>
<comment type="caution">
    <text evidence="4">The sequence shown here is derived from an EMBL/GenBank/DDBJ whole genome shotgun (WGS) entry which is preliminary data.</text>
</comment>
<dbReference type="InterPro" id="IPR000182">
    <property type="entry name" value="GNAT_dom"/>
</dbReference>
<dbReference type="Pfam" id="PF00583">
    <property type="entry name" value="Acetyltransf_1"/>
    <property type="match status" value="1"/>
</dbReference>
<dbReference type="RefSeq" id="WP_345925938.1">
    <property type="nucleotide sequence ID" value="NZ_JBDIVF010000002.1"/>
</dbReference>
<evidence type="ECO:0000259" key="3">
    <source>
        <dbReference type="PROSITE" id="PS51186"/>
    </source>
</evidence>
<gene>
    <name evidence="4" type="ORF">ABVT11_13030</name>
</gene>
<keyword evidence="1 4" id="KW-0808">Transferase</keyword>